<name>A0A0J8E581_BETVV</name>
<organism evidence="1 2">
    <name type="scientific">Beta vulgaris subsp. vulgaris</name>
    <name type="common">Beet</name>
    <dbReference type="NCBI Taxonomy" id="3555"/>
    <lineage>
        <taxon>Eukaryota</taxon>
        <taxon>Viridiplantae</taxon>
        <taxon>Streptophyta</taxon>
        <taxon>Embryophyta</taxon>
        <taxon>Tracheophyta</taxon>
        <taxon>Spermatophyta</taxon>
        <taxon>Magnoliopsida</taxon>
        <taxon>eudicotyledons</taxon>
        <taxon>Gunneridae</taxon>
        <taxon>Pentapetalae</taxon>
        <taxon>Caryophyllales</taxon>
        <taxon>Chenopodiaceae</taxon>
        <taxon>Betoideae</taxon>
        <taxon>Beta</taxon>
    </lineage>
</organism>
<dbReference type="Gramene" id="KMS98335">
    <property type="protein sequence ID" value="KMS98335"/>
    <property type="gene ID" value="BVRB_4g093490"/>
</dbReference>
<gene>
    <name evidence="1" type="ORF">BVRB_4g093490</name>
</gene>
<dbReference type="EMBL" id="KQ090256">
    <property type="protein sequence ID" value="KMS98335.1"/>
    <property type="molecule type" value="Genomic_DNA"/>
</dbReference>
<protein>
    <submittedName>
        <fullName evidence="1">Uncharacterized protein</fullName>
    </submittedName>
</protein>
<sequence length="48" mass="5688">MFLNFWPSFLWTELKGMIIEADPSKILNSYYLLASCYIFLSIKCNSFQ</sequence>
<keyword evidence="2" id="KW-1185">Reference proteome</keyword>
<dbReference type="AlphaFoldDB" id="A0A0J8E581"/>
<dbReference type="Proteomes" id="UP000035740">
    <property type="component" value="Unassembled WGS sequence"/>
</dbReference>
<evidence type="ECO:0000313" key="2">
    <source>
        <dbReference type="Proteomes" id="UP000035740"/>
    </source>
</evidence>
<accession>A0A0J8E581</accession>
<proteinExistence type="predicted"/>
<evidence type="ECO:0000313" key="1">
    <source>
        <dbReference type="EMBL" id="KMS98335.1"/>
    </source>
</evidence>
<reference evidence="1 2" key="1">
    <citation type="journal article" date="2014" name="Nature">
        <title>The genome of the recently domesticated crop plant sugar beet (Beta vulgaris).</title>
        <authorList>
            <person name="Dohm J.C."/>
            <person name="Minoche A.E."/>
            <person name="Holtgrawe D."/>
            <person name="Capella-Gutierrez S."/>
            <person name="Zakrzewski F."/>
            <person name="Tafer H."/>
            <person name="Rupp O."/>
            <person name="Sorensen T.R."/>
            <person name="Stracke R."/>
            <person name="Reinhardt R."/>
            <person name="Goesmann A."/>
            <person name="Kraft T."/>
            <person name="Schulz B."/>
            <person name="Stadler P.F."/>
            <person name="Schmidt T."/>
            <person name="Gabaldon T."/>
            <person name="Lehrach H."/>
            <person name="Weisshaar B."/>
            <person name="Himmelbauer H."/>
        </authorList>
    </citation>
    <scope>NUCLEOTIDE SEQUENCE [LARGE SCALE GENOMIC DNA]</scope>
    <source>
        <tissue evidence="1">Taproot</tissue>
    </source>
</reference>